<evidence type="ECO:0000313" key="1">
    <source>
        <dbReference type="EMBL" id="MCY6957822.1"/>
    </source>
</evidence>
<evidence type="ECO:0000313" key="2">
    <source>
        <dbReference type="Proteomes" id="UP001144612"/>
    </source>
</evidence>
<keyword evidence="2" id="KW-1185">Reference proteome</keyword>
<organism evidence="1 2">
    <name type="scientific">Clostridium brassicae</name>
    <dbReference type="NCBI Taxonomy" id="2999072"/>
    <lineage>
        <taxon>Bacteria</taxon>
        <taxon>Bacillati</taxon>
        <taxon>Bacillota</taxon>
        <taxon>Clostridia</taxon>
        <taxon>Eubacteriales</taxon>
        <taxon>Clostridiaceae</taxon>
        <taxon>Clostridium</taxon>
    </lineage>
</organism>
<accession>A0ABT4D6C3</accession>
<dbReference type="RefSeq" id="WP_268060222.1">
    <property type="nucleotide sequence ID" value="NZ_JAPQFJ010000003.1"/>
</dbReference>
<dbReference type="EMBL" id="JAPQFJ010000003">
    <property type="protein sequence ID" value="MCY6957822.1"/>
    <property type="molecule type" value="Genomic_DNA"/>
</dbReference>
<dbReference type="Proteomes" id="UP001144612">
    <property type="component" value="Unassembled WGS sequence"/>
</dbReference>
<comment type="caution">
    <text evidence="1">The sequence shown here is derived from an EMBL/GenBank/DDBJ whole genome shotgun (WGS) entry which is preliminary data.</text>
</comment>
<reference evidence="1" key="1">
    <citation type="submission" date="2022-12" db="EMBL/GenBank/DDBJ databases">
        <title>Clostridium sp. nov., isolated from industrial wastewater.</title>
        <authorList>
            <person name="Jiayan W."/>
        </authorList>
    </citation>
    <scope>NUCLEOTIDE SEQUENCE</scope>
    <source>
        <strain evidence="1">ZC22-4</strain>
    </source>
</reference>
<gene>
    <name evidence="1" type="ORF">OW729_04290</name>
</gene>
<proteinExistence type="predicted"/>
<sequence length="71" mass="8424">MEKTMNVYKGILSNKGKVFYGDDEAFDYAMSECAIQLNSCFQEDIPACKDFKEMFLEWFYSDNWVVDKYEC</sequence>
<protein>
    <submittedName>
        <fullName evidence="1">Uncharacterized protein</fullName>
    </submittedName>
</protein>
<name>A0ABT4D6C3_9CLOT</name>